<feature type="transmembrane region" description="Helical" evidence="2">
    <location>
        <begin position="343"/>
        <end position="360"/>
    </location>
</feature>
<feature type="compositionally biased region" description="Basic residues" evidence="1">
    <location>
        <begin position="462"/>
        <end position="473"/>
    </location>
</feature>
<comment type="caution">
    <text evidence="3">The sequence shown here is derived from an EMBL/GenBank/DDBJ whole genome shotgun (WGS) entry which is preliminary data.</text>
</comment>
<feature type="transmembrane region" description="Helical" evidence="2">
    <location>
        <begin position="268"/>
        <end position="285"/>
    </location>
</feature>
<evidence type="ECO:0000313" key="4">
    <source>
        <dbReference type="Proteomes" id="UP000006087"/>
    </source>
</evidence>
<feature type="transmembrane region" description="Helical" evidence="2">
    <location>
        <begin position="208"/>
        <end position="226"/>
    </location>
</feature>
<feature type="transmembrane region" description="Helical" evidence="2">
    <location>
        <begin position="321"/>
        <end position="338"/>
    </location>
</feature>
<evidence type="ECO:0000313" key="3">
    <source>
        <dbReference type="EMBL" id="EKB18803.1"/>
    </source>
</evidence>
<accession>K1IXD0</accession>
<protein>
    <recommendedName>
        <fullName evidence="5">Glycosyltransferase RgtA/B/C/D-like domain-containing protein</fullName>
    </recommendedName>
</protein>
<feature type="transmembrane region" description="Helical" evidence="2">
    <location>
        <begin position="131"/>
        <end position="150"/>
    </location>
</feature>
<name>K1IXD0_AERVE</name>
<feature type="transmembrane region" description="Helical" evidence="2">
    <location>
        <begin position="98"/>
        <end position="119"/>
    </location>
</feature>
<dbReference type="Proteomes" id="UP000006087">
    <property type="component" value="Unassembled WGS sequence"/>
</dbReference>
<dbReference type="HOGENOM" id="CLU_567246_0_0_6"/>
<feature type="transmembrane region" description="Helical" evidence="2">
    <location>
        <begin position="297"/>
        <end position="315"/>
    </location>
</feature>
<evidence type="ECO:0000256" key="1">
    <source>
        <dbReference type="SAM" id="MobiDB-lite"/>
    </source>
</evidence>
<reference evidence="3 4" key="1">
    <citation type="submission" date="2012-06" db="EMBL/GenBank/DDBJ databases">
        <title>The Genome Sequence of Aeromonas veronii AMC34.</title>
        <authorList>
            <consortium name="The Broad Institute Genome Sequencing Platform"/>
            <person name="Earl A."/>
            <person name="Ward D."/>
            <person name="Feldgarden M."/>
            <person name="Gevers D."/>
            <person name="Graf J."/>
            <person name="Tomasi A."/>
            <person name="Horneman A."/>
            <person name="Walker B."/>
            <person name="Young S.K."/>
            <person name="Zeng Q."/>
            <person name="Gargeya S."/>
            <person name="Fitzgerald M."/>
            <person name="Haas B."/>
            <person name="Abouelleil A."/>
            <person name="Alvarado L."/>
            <person name="Arachchi H.M."/>
            <person name="Berlin A.M."/>
            <person name="Chapman S.B."/>
            <person name="Goldberg J."/>
            <person name="Griggs A."/>
            <person name="Gujja S."/>
            <person name="Hansen M."/>
            <person name="Howarth C."/>
            <person name="Imamovic A."/>
            <person name="Larimer J."/>
            <person name="McCowan C."/>
            <person name="Montmayeur A."/>
            <person name="Murphy C."/>
            <person name="Neiman D."/>
            <person name="Pearson M."/>
            <person name="Priest M."/>
            <person name="Roberts A."/>
            <person name="Saif S."/>
            <person name="Shea T."/>
            <person name="Sisk P."/>
            <person name="Sykes S."/>
            <person name="Wortman J."/>
            <person name="Nusbaum C."/>
            <person name="Birren B."/>
        </authorList>
    </citation>
    <scope>NUCLEOTIDE SEQUENCE [LARGE SCALE GENOMIC DNA]</scope>
    <source>
        <strain evidence="3 4">AMC34</strain>
    </source>
</reference>
<dbReference type="EMBL" id="AGWU01000020">
    <property type="protein sequence ID" value="EKB18803.1"/>
    <property type="molecule type" value="Genomic_DNA"/>
</dbReference>
<feature type="transmembrane region" description="Helical" evidence="2">
    <location>
        <begin position="31"/>
        <end position="51"/>
    </location>
</feature>
<feature type="transmembrane region" description="Helical" evidence="2">
    <location>
        <begin position="170"/>
        <end position="196"/>
    </location>
</feature>
<evidence type="ECO:0000256" key="2">
    <source>
        <dbReference type="SAM" id="Phobius"/>
    </source>
</evidence>
<gene>
    <name evidence="3" type="ORF">HMPREF1168_02577</name>
</gene>
<dbReference type="AlphaFoldDB" id="K1IXD0"/>
<proteinExistence type="predicted"/>
<sequence>MPTAPLIPGPSPARGEGGRHHGRLRFANRPYLLILLQLVWLGWLLAFPVALDSDDALNFAHGVTRFSVLEFSPHFPGYPAFIWLARLINLLVDDPARAVQWASLLGSSLLAPLAALLAVRLWQRPSLLAPVWLLVLALPLTPTLALSGLSDGPALAAWLGALLALQQRKIALAGLLLGLMLALRPSYFVLALLPLWIGMAQKETRIRFVLPIVLVGLISLLFVWQADGWAYFSEGRRFTDGHFTLWGNTAAAHGDRLLSWARTFNDQLTLLWPLWMGALLILPHWQRSKDHNETHPVLWTIYWLALLLWTLFGQNPDNPRHLAPITLLGIVLLAGWLPCRGEWVVAVAGLLLLAATFTPPRPPAMVQAAKLAEKTCPALVTQWGVRLLRETTALPVTDGWYKGDAALALSQGACRLSRRPIAASEMPTEVRQHWFAPRFAAEPGLWLAIPSLQTTHGESNNKHRKSTKNRQGN</sequence>
<dbReference type="PATRIC" id="fig|1073383.3.peg.2597"/>
<keyword evidence="2" id="KW-0812">Transmembrane</keyword>
<keyword evidence="2" id="KW-1133">Transmembrane helix</keyword>
<organism evidence="3 4">
    <name type="scientific">Aeromonas veronii AMC34</name>
    <dbReference type="NCBI Taxonomy" id="1073383"/>
    <lineage>
        <taxon>Bacteria</taxon>
        <taxon>Pseudomonadati</taxon>
        <taxon>Pseudomonadota</taxon>
        <taxon>Gammaproteobacteria</taxon>
        <taxon>Aeromonadales</taxon>
        <taxon>Aeromonadaceae</taxon>
        <taxon>Aeromonas</taxon>
    </lineage>
</organism>
<evidence type="ECO:0008006" key="5">
    <source>
        <dbReference type="Google" id="ProtNLM"/>
    </source>
</evidence>
<keyword evidence="2" id="KW-0472">Membrane</keyword>
<feature type="region of interest" description="Disordered" evidence="1">
    <location>
        <begin position="453"/>
        <end position="473"/>
    </location>
</feature>